<dbReference type="SUPFAM" id="SSF51735">
    <property type="entry name" value="NAD(P)-binding Rossmann-fold domains"/>
    <property type="match status" value="1"/>
</dbReference>
<comment type="function">
    <text evidence="1">Catalyzes the reduction of fatty acyl-CoA to fatty alcohols.</text>
</comment>
<evidence type="ECO:0000313" key="4">
    <source>
        <dbReference type="Proteomes" id="UP000299102"/>
    </source>
</evidence>
<dbReference type="Pfam" id="PF07993">
    <property type="entry name" value="NAD_binding_4"/>
    <property type="match status" value="1"/>
</dbReference>
<dbReference type="GO" id="GO:0005777">
    <property type="term" value="C:peroxisome"/>
    <property type="evidence" value="ECO:0007669"/>
    <property type="project" value="TreeGrafter"/>
</dbReference>
<comment type="catalytic activity">
    <reaction evidence="1">
        <text>a long-chain fatty acyl-CoA + 2 NADPH + 2 H(+) = a long-chain primary fatty alcohol + 2 NADP(+) + CoA</text>
        <dbReference type="Rhea" id="RHEA:52716"/>
        <dbReference type="ChEBI" id="CHEBI:15378"/>
        <dbReference type="ChEBI" id="CHEBI:57287"/>
        <dbReference type="ChEBI" id="CHEBI:57783"/>
        <dbReference type="ChEBI" id="CHEBI:58349"/>
        <dbReference type="ChEBI" id="CHEBI:77396"/>
        <dbReference type="ChEBI" id="CHEBI:83139"/>
        <dbReference type="EC" id="1.2.1.84"/>
    </reaction>
</comment>
<organism evidence="3 4">
    <name type="scientific">Eumeta variegata</name>
    <name type="common">Bagworm moth</name>
    <name type="synonym">Eumeta japonica</name>
    <dbReference type="NCBI Taxonomy" id="151549"/>
    <lineage>
        <taxon>Eukaryota</taxon>
        <taxon>Metazoa</taxon>
        <taxon>Ecdysozoa</taxon>
        <taxon>Arthropoda</taxon>
        <taxon>Hexapoda</taxon>
        <taxon>Insecta</taxon>
        <taxon>Pterygota</taxon>
        <taxon>Neoptera</taxon>
        <taxon>Endopterygota</taxon>
        <taxon>Lepidoptera</taxon>
        <taxon>Glossata</taxon>
        <taxon>Ditrysia</taxon>
        <taxon>Tineoidea</taxon>
        <taxon>Psychidae</taxon>
        <taxon>Oiketicinae</taxon>
        <taxon>Eumeta</taxon>
    </lineage>
</organism>
<dbReference type="EMBL" id="BGZK01000743">
    <property type="protein sequence ID" value="GBP58748.1"/>
    <property type="molecule type" value="Genomic_DNA"/>
</dbReference>
<keyword evidence="1" id="KW-0443">Lipid metabolism</keyword>
<proteinExistence type="inferred from homology"/>
<dbReference type="PANTHER" id="PTHR11011">
    <property type="entry name" value="MALE STERILITY PROTEIN 2-RELATED"/>
    <property type="match status" value="1"/>
</dbReference>
<dbReference type="GO" id="GO:0102965">
    <property type="term" value="F:alcohol-forming long-chain fatty acyl-CoA reductase activity"/>
    <property type="evidence" value="ECO:0007669"/>
    <property type="project" value="UniProtKB-EC"/>
</dbReference>
<dbReference type="STRING" id="151549.A0A4C1X4U3"/>
<gene>
    <name evidence="3" type="ORF">EVAR_35527_1</name>
</gene>
<evidence type="ECO:0000259" key="2">
    <source>
        <dbReference type="Pfam" id="PF07993"/>
    </source>
</evidence>
<dbReference type="Proteomes" id="UP000299102">
    <property type="component" value="Unassembled WGS sequence"/>
</dbReference>
<dbReference type="Gene3D" id="3.40.50.720">
    <property type="entry name" value="NAD(P)-binding Rossmann-like Domain"/>
    <property type="match status" value="1"/>
</dbReference>
<dbReference type="PANTHER" id="PTHR11011:SF60">
    <property type="entry name" value="FATTY ACYL-COA REDUCTASE-RELATED"/>
    <property type="match status" value="1"/>
</dbReference>
<evidence type="ECO:0000313" key="3">
    <source>
        <dbReference type="EMBL" id="GBP58748.1"/>
    </source>
</evidence>
<keyword evidence="1" id="KW-0521">NADP</keyword>
<dbReference type="InterPro" id="IPR013120">
    <property type="entry name" value="FAR_NAD-bd"/>
</dbReference>
<dbReference type="AlphaFoldDB" id="A0A4C1X4U3"/>
<comment type="caution">
    <text evidence="3">The sequence shown here is derived from an EMBL/GenBank/DDBJ whole genome shotgun (WGS) entry which is preliminary data.</text>
</comment>
<keyword evidence="1" id="KW-0444">Lipid biosynthesis</keyword>
<keyword evidence="4" id="KW-1185">Reference proteome</keyword>
<dbReference type="EC" id="1.2.1.84" evidence="1"/>
<dbReference type="GO" id="GO:0080019">
    <property type="term" value="F:alcohol-forming very long-chain fatty acyl-CoA reductase activity"/>
    <property type="evidence" value="ECO:0007669"/>
    <property type="project" value="InterPro"/>
</dbReference>
<dbReference type="InterPro" id="IPR036291">
    <property type="entry name" value="NAD(P)-bd_dom_sf"/>
</dbReference>
<evidence type="ECO:0000256" key="1">
    <source>
        <dbReference type="RuleBase" id="RU363097"/>
    </source>
</evidence>
<comment type="similarity">
    <text evidence="1">Belongs to the fatty acyl-CoA reductase family.</text>
</comment>
<keyword evidence="1" id="KW-0560">Oxidoreductase</keyword>
<dbReference type="InterPro" id="IPR026055">
    <property type="entry name" value="FAR"/>
</dbReference>
<protein>
    <recommendedName>
        <fullName evidence="1">Fatty acyl-CoA reductase</fullName>
        <ecNumber evidence="1">1.2.1.84</ecNumber>
    </recommendedName>
</protein>
<dbReference type="OrthoDB" id="429813at2759"/>
<feature type="domain" description="Thioester reductase (TE)" evidence="2">
    <location>
        <begin position="42"/>
        <end position="148"/>
    </location>
</feature>
<reference evidence="3 4" key="1">
    <citation type="journal article" date="2019" name="Commun. Biol.">
        <title>The bagworm genome reveals a unique fibroin gene that provides high tensile strength.</title>
        <authorList>
            <person name="Kono N."/>
            <person name="Nakamura H."/>
            <person name="Ohtoshi R."/>
            <person name="Tomita M."/>
            <person name="Numata K."/>
            <person name="Arakawa K."/>
        </authorList>
    </citation>
    <scope>NUCLEOTIDE SEQUENCE [LARGE SCALE GENOMIC DNA]</scope>
</reference>
<name>A0A4C1X4U3_EUMVA</name>
<dbReference type="GO" id="GO:0035336">
    <property type="term" value="P:long-chain fatty-acyl-CoA metabolic process"/>
    <property type="evidence" value="ECO:0007669"/>
    <property type="project" value="TreeGrafter"/>
</dbReference>
<sequence length="218" mass="24864">MSANKSTDKEGGDITYELMVDNVTFMEDSEIQKFYAGATVLVTGGTGFLGKLLVEKLLRSCPDIQKIMLLARPKKNKDPCTRLQEQYDDILYDQLRKMQPNFTQKIEIIEGDVGKKGLGLNDVDRNKITKEDAMVTLLATSSEFASHHNEMPASWPEYSININVEETILLLYYVRRRRSRQEKKFEVLLVIENGNDDNGRAIRRYPGADGLKMVPRNL</sequence>
<accession>A0A4C1X4U3</accession>